<dbReference type="Proteomes" id="UP000004563">
    <property type="component" value="Unassembled WGS sequence"/>
</dbReference>
<sequence>MLFLITKKNPIWINDLSFFISKNKVMPEACIMYLYTNLRHTLFIYILILYCSNIPYSIYSISY</sequence>
<evidence type="ECO:0000256" key="1">
    <source>
        <dbReference type="SAM" id="Phobius"/>
    </source>
</evidence>
<evidence type="ECO:0000313" key="3">
    <source>
        <dbReference type="Proteomes" id="UP000004563"/>
    </source>
</evidence>
<protein>
    <submittedName>
        <fullName evidence="2">Conserved domain protein</fullName>
    </submittedName>
</protein>
<keyword evidence="1" id="KW-0812">Transmembrane</keyword>
<dbReference type="AlphaFoldDB" id="D4V9W1"/>
<organism evidence="2 3">
    <name type="scientific">Phocaeicola vulgatus PC510</name>
    <dbReference type="NCBI Taxonomy" id="702446"/>
    <lineage>
        <taxon>Bacteria</taxon>
        <taxon>Pseudomonadati</taxon>
        <taxon>Bacteroidota</taxon>
        <taxon>Bacteroidia</taxon>
        <taxon>Bacteroidales</taxon>
        <taxon>Bacteroidaceae</taxon>
        <taxon>Phocaeicola</taxon>
    </lineage>
</organism>
<name>D4V9W1_PHOVU</name>
<accession>D4V9W1</accession>
<keyword evidence="1" id="KW-0472">Membrane</keyword>
<feature type="transmembrane region" description="Helical" evidence="1">
    <location>
        <begin position="42"/>
        <end position="61"/>
    </location>
</feature>
<proteinExistence type="predicted"/>
<dbReference type="EMBL" id="ADKO01000080">
    <property type="protein sequence ID" value="EFG17362.1"/>
    <property type="molecule type" value="Genomic_DNA"/>
</dbReference>
<gene>
    <name evidence="2" type="ORF">CUU_2750</name>
</gene>
<comment type="caution">
    <text evidence="2">The sequence shown here is derived from an EMBL/GenBank/DDBJ whole genome shotgun (WGS) entry which is preliminary data.</text>
</comment>
<reference evidence="2 3" key="1">
    <citation type="journal article" date="2011" name="J. Bacteriol.">
        <title>Draft genome sequence of Bacteroides vulgatus PC510, a strain isolated from human feces.</title>
        <authorList>
            <person name="Cuiv P.O."/>
            <person name="Klaassens E.S."/>
            <person name="Durkin A.S."/>
            <person name="Harkins D.M."/>
            <person name="Foster L."/>
            <person name="McCorrison J."/>
            <person name="Torralba M."/>
            <person name="Nelson K.E."/>
            <person name="Morrison M."/>
        </authorList>
    </citation>
    <scope>NUCLEOTIDE SEQUENCE [LARGE SCALE GENOMIC DNA]</scope>
    <source>
        <strain evidence="2 3">PC510</strain>
    </source>
</reference>
<keyword evidence="1" id="KW-1133">Transmembrane helix</keyword>
<evidence type="ECO:0000313" key="2">
    <source>
        <dbReference type="EMBL" id="EFG17362.1"/>
    </source>
</evidence>